<feature type="domain" description="Dynein heavy chain C-terminal" evidence="27">
    <location>
        <begin position="3867"/>
        <end position="4187"/>
    </location>
</feature>
<feature type="coiled-coil region" evidence="16">
    <location>
        <begin position="2690"/>
        <end position="2745"/>
    </location>
</feature>
<evidence type="ECO:0000259" key="22">
    <source>
        <dbReference type="Pfam" id="PF12780"/>
    </source>
</evidence>
<dbReference type="FunFam" id="3.20.180.20:FF:000001">
    <property type="entry name" value="Dynein axonemal heavy chain 5"/>
    <property type="match status" value="1"/>
</dbReference>
<organism evidence="28 29">
    <name type="scientific">Polarella glacialis</name>
    <name type="common">Dinoflagellate</name>
    <dbReference type="NCBI Taxonomy" id="89957"/>
    <lineage>
        <taxon>Eukaryota</taxon>
        <taxon>Sar</taxon>
        <taxon>Alveolata</taxon>
        <taxon>Dinophyceae</taxon>
        <taxon>Suessiales</taxon>
        <taxon>Suessiaceae</taxon>
        <taxon>Polarella</taxon>
    </lineage>
</organism>
<evidence type="ECO:0000256" key="16">
    <source>
        <dbReference type="SAM" id="Coils"/>
    </source>
</evidence>
<feature type="domain" description="Dynein heavy chain AAA lid" evidence="26">
    <location>
        <begin position="3715"/>
        <end position="3860"/>
    </location>
</feature>
<keyword evidence="9" id="KW-0282">Flagellum</keyword>
<dbReference type="Gene3D" id="1.10.8.1220">
    <property type="match status" value="1"/>
</dbReference>
<dbReference type="Pfam" id="PF03028">
    <property type="entry name" value="Dynein_heavy"/>
    <property type="match status" value="1"/>
</dbReference>
<dbReference type="InterPro" id="IPR027417">
    <property type="entry name" value="P-loop_NTPase"/>
</dbReference>
<evidence type="ECO:0000259" key="24">
    <source>
        <dbReference type="Pfam" id="PF17852"/>
    </source>
</evidence>
<evidence type="ECO:0000259" key="20">
    <source>
        <dbReference type="Pfam" id="PF12774"/>
    </source>
</evidence>
<comment type="subcellular location">
    <subcellularLocation>
        <location evidence="1">Cell projection</location>
        <location evidence="1">Cilium</location>
        <location evidence="1">Flagellum</location>
    </subcellularLocation>
    <subcellularLocation>
        <location evidence="2">Cytoplasm</location>
        <location evidence="2">Cytoskeleton</location>
        <location evidence="2">Cilium axoneme</location>
    </subcellularLocation>
</comment>
<feature type="domain" description="Dynein heavy chain tail" evidence="18">
    <location>
        <begin position="62"/>
        <end position="365"/>
    </location>
</feature>
<dbReference type="InterPro" id="IPR042222">
    <property type="entry name" value="Dynein_2_N"/>
</dbReference>
<dbReference type="Gene3D" id="3.40.50.300">
    <property type="entry name" value="P-loop containing nucleotide triphosphate hydrolases"/>
    <property type="match status" value="5"/>
</dbReference>
<evidence type="ECO:0000313" key="29">
    <source>
        <dbReference type="Proteomes" id="UP000626109"/>
    </source>
</evidence>
<evidence type="ECO:0000256" key="3">
    <source>
        <dbReference type="ARBA" id="ARBA00008887"/>
    </source>
</evidence>
<dbReference type="InterPro" id="IPR024317">
    <property type="entry name" value="Dynein_heavy_chain_D4_dom"/>
</dbReference>
<evidence type="ECO:0000259" key="26">
    <source>
        <dbReference type="Pfam" id="PF18198"/>
    </source>
</evidence>
<evidence type="ECO:0000259" key="21">
    <source>
        <dbReference type="Pfam" id="PF12777"/>
    </source>
</evidence>
<dbReference type="GO" id="GO:0007018">
    <property type="term" value="P:microtubule-based movement"/>
    <property type="evidence" value="ECO:0007669"/>
    <property type="project" value="InterPro"/>
</dbReference>
<dbReference type="InterPro" id="IPR013594">
    <property type="entry name" value="Dynein_heavy_tail"/>
</dbReference>
<dbReference type="InterPro" id="IPR024743">
    <property type="entry name" value="Dynein_HC_stalk"/>
</dbReference>
<dbReference type="Pfam" id="PF17852">
    <property type="entry name" value="Dynein_AAA_lid"/>
    <property type="match status" value="1"/>
</dbReference>
<feature type="domain" description="Dynein heavy chain coiled coil stalk" evidence="21">
    <location>
        <begin position="2687"/>
        <end position="3052"/>
    </location>
</feature>
<evidence type="ECO:0008006" key="30">
    <source>
        <dbReference type="Google" id="ProtNLM"/>
    </source>
</evidence>
<dbReference type="GO" id="GO:0008017">
    <property type="term" value="F:microtubule binding"/>
    <property type="evidence" value="ECO:0007669"/>
    <property type="project" value="UniProtKB-ARBA"/>
</dbReference>
<accession>A0A813KAK4</accession>
<feature type="domain" description="Dynein heavy chain AAA module D4" evidence="22">
    <location>
        <begin position="2410"/>
        <end position="2671"/>
    </location>
</feature>
<evidence type="ECO:0000256" key="12">
    <source>
        <dbReference type="ARBA" id="ARBA00023069"/>
    </source>
</evidence>
<sequence length="4191" mass="479270">MLIRSSTGQQRRLFSLCPRASSSISARRSFSAASTPFAGESPSSSTCFRRSISSRPCRFDGMEPLVKSFKNILEEFQIKRHELLDFHNNRFDRDYVEFNVRISDLESNLRQFINQSFESIGSIEASLKLLAKFQSILQRDNLRSDLENKFAVIFHNYGLELTHVQDQYEKFKAAPPLVRNLPPVAGHITWSRHLYKRIEGPMLKFQCNPTVLAGRDSRKLIRMYNKMAKTLIEFETLWYQAWVNSIETVKSGLQATLVIKHPDDGMRFHVNFDWEILQLIRETRCLDRMGGVDIPEAAKMVLLQEQKFKTYNHELSYFLKEYRRVTQLVKPIAGNLMKPHLENLEFKMRPGIVLLTWTSMNIENYLEEIWRELDKLEQLVMTVNDLMEHRIDANLKVVSNVLLVNLPEEQELVTLDEFVDMQERHVRSTTDFLVAKSLEIENAVNDMLGIIVAFELEPHVPAVTESEIIKVKAHYNWSMYQALLNATKSSLRSMKLRLSSNYREGKGLPPAFFEVDLQLDGIGVRLVPSVDEIQAAINGGAVAVLKCSKMIEAWDTITIPKNVQLILDPNLPPVQGTGSQGTFYDRIAQDREILKVVLLLTGSIQSAKNQCNKYLTTFSEYEWCWTDDIAKKYEEFKATEPSLDEFEHKLRYFVTVESKIETIQGHHQISALMLRNSHLSQSLKDLALKWKSAYAKELHRDAFVRLEAVSEMVKSTRKKLLREVGSGDIDALAYVMQTLREVYAKQSEIELDFIPIEHMYRILDEHLPNIMDKDEQDLRSMLKKNWIDLLAESEMRQSELSEKQVQYKKDLIKTVNIFKKDVNKFRAEYDRTGPMVKGIPPREAVERLKRFKEEFEVRDRKQEIYFIGEDLFGVPHQQYPALNTTRAELGFLSQLYDLYVAVLETISGWRDYLWTEVPENMETMQKMIDNFAGRCKKMPRQLRDWPAYNELKKEIEDFQEVLPLLLELGKPSIMPRHWQQVMDITGKDLPIDSESFKLQSLIEANLNEFVDEISDICEGADKQLIIEGKLKEISSQWEGMFFDFGTWKTRDYPCVLVGGKVGETQEALEETMMNLNTMNAQRHSIPFKEELNGLLTALSDTGDTIERWFKVQQMWTSLESVFTGGDIAKQMPMEAKKFQQIDKDWIKIMQKSAETKLVVSCCQNDMLKQMLPVLSEGLEKCQKSLESYLEGKRNKFPRFYFTSDPVLLKILSQGSDPESIQEDFEKLFDAINRVEFDKVDRKKIMKIMEVQGTVAEIVTLQTPVMAVGNIEDWLLALEYEMCRSVRRECRIASMECGQVLNSLSVGDFSNKCIAQVALLGIQLIWAADFQEALIKMSREKDRTIMASANKKFVQMLSDLVGMCLTVKDENDFEWLKQTRCYWKAETDHAVVSIADVDFTYVYEYLGCKERLVITALTDRCFVTQSQALGMFFGGAPAGPAGTGKTETTKDMGRTLGIFVVVTNCSDQHRFRDMAKIFKGLCMSGLWGCFDEFNRIELEVLSVVAMQVESICSAKRQNVATFMFPGEIAPIKLVPSVGYFITMNPGYAGRQELPENVKALFRSVAMMVPNRETIMKVKLASVGYSSMDLLGKKFCVLYALCEQQLSKQRHYDFGLRNILSVLRTSGGVKRSEPPDTDEEMLFMRTVRDMNLSKLVADDVPLFLALLKDIFPKVADPPKQVYKMVEDGSAVLIKQNFLVNWETWMLKIIQLYETSLVRHGFMLVGPTLCGKTEIRGILTECLTNFGGQQTRMQVMNPKAITDSQMYGFKDPISEEWTPGVFASIWQRFNNRALKYTTWIVCDGPVDAIWIENLNTVLDDNKILTLANNDRIPMTDNCKIVFEVQDLRNASPATVSRAGIIYVSASDLGWEPITEAWMLRRPEINVSRVAEVDILKPLFNKWIKATPPNAGAAVDFFDWNMRNIKKVMPANDSILIVQTLNLLAASLRPYVEENTVPSEDVYRRILCWCIMWGFGGLLEPDMRKKIWDKFVEILEENKHKDAIPPCQGDQTIFEWVPDFSDKTRPWKLWEPEVWKPPKIMNFSALLIPTMDSVRSEFIMEIIGKHDITRTPPSFKSTMMVGAPGTAKTSTALMYLSKFSQDTMLSKRLNLSSATLPLGFQKSIEAEIERKTGKTFCPPGGKKMTIFIDDASMPIVNKWGDQITNELSRQLIEMQGVYFLDKDKRGDFKSIEGLQYIGAMGHPGGGKNDIPNRFKSKFMCFNMVLPSTVSVDNIFGSIMKSKFSAKSGAKDEIQGCSKKLTGATVDVWDKIKRSLLPTPLRFHYIFNMRDLSRVFQGIMECPVNIVTSQAVLVGLWKHECQRVFMDKLTRDVDKVFVEKVLAEFMPQHFGEDLAAECKETIWYADFLREIEMNEETGEEMGAPKVYESYSWDSVKGKAYEYLKKYNEAYPAKSMNLVLFDEAMQNLMKINRTIQQKRGSTMLVGVGGSGKQSLARLAAYTSRHFTFQVTITKSYNDNAFFEDLKALCIRAGAKNESVTFIFTDAEVKTENFLEYMNSLLATGEVVGLFAKDERDGMCGDVRNDFVKEYPNAEENLLNMYNYLMDRLRDNLHVCLCFSPVNAKFPIRAQKFPAVFTVNINWFMPWPETALVAVSSAFLGSYKLDTTDDDRQKLYALTGSFQALTRDTCEIYFTRMRKHVYVTPKSFLCLIDFYKVLYKVKYEEINVQERSVNVGLMKLKEASEFVEKLKIELKEQDIVLRAEEKKTTALLEKVMGEKKKADKKAEQVNGQKAACLATAAGINAEKAEAQVELDKALPFLHEAEGACNSITKKDITEIKSNNKPVDIIKLTFDGMMLIQCKPVIQVKPEERFINKVTAVFLADSYDDYAKKDLMDINFLQNLLYFAANEKDNINDETCELLDPYLRFNEDPVKNWSPFPQKVLEPELAGKASGAASGLCKFVGAMVMYHGAAKIVKPKMDALQIAEARLGKAMGELNAAETELNKVLAEVGELDAELNKAQGVMNMLKDSAAAMQRQMDAANKLLTGLSGENARWTEDSKNFALRRKRLIGDVGCVCAFVVYCGPFNSEFRDKLYQMFMADTQKRQVPAHEKIAQVSFLVDQGTIGEWALEGLPSDELSIQNAIMVTRSSRYPLMIDPQGQANRWIKSREKARIAENPQMCITTLNSRNLKDQIEFTMGEGLCLIIENVENEIDPMLDPVMDKAIIRKGKNMYINVSDQNMDYKEKFCLYFTSRLPNPHFSPELSAKCTVIDFTVTLRGLEQQLLGKLIGMEMKSLEETLAALEEDVTNNTKSLQLLDKQLLDRLSNSTGNLLEDTELIEVLANTKAKAKEVEGKLAEADERKIEINEKREQFRPVATRGSIMYFNMTDMTNVVNPITSQPSGWMYNCSLLQFLEQFEVSVRQSEKCQPASKRVEKIMQFLTYRVYRYMNRGLYERDKMMFKLMVTLKIMVMATHITGGDVSMLLKGGSALDIKAERSNPFRWISDRIWLNMIQLSRQPFGVDQVVFFREITDFIQRNEANWRKWFDENEPESCPVPDYDERINMDRTLGPFLRLVIVRSMREDRTGISCSQFVETALDSRFTAPVTDTISEIYDDSQARKPVLYLLTAGSDPTFTIDELAKKKKKYPTDKVSMGEGQEKVAREKNNAAFLTGGWVILQNSHLGIGYMNELEDVLLKTPEIEEDFRLWITCEITTRFPIGLLQIAIKVTLEPPAGLKAGLFRTYGTMVTQEMLDKIDTPQWRTLVYVQCFLHSVVQERRKFGPIGWCIPYEYNNSDLDACLIFLEKHVATSLQSGMPISWVTVQYMVAEAQYGGRITDDLDRELFSTYTAKWFCDDIWKASFTFNNYASDYNYKIPEGLEIQNFRDAIETIPPVDSPLIFGLHPNADLTYRLKEASEMIATIIETQPKDSGGGGGKSMDEIVKDLCTELLEKLPPDFVEEIFRAQIVKLKGPPNTPDKGFGAPLNIFLFQELQRLQIILGIVRTNLKNIAMAIDGTVVMTTELMADLNFLFDARVPIGWTNDASGQEISWLMPNLGGWFTGLTERYTMLNNWLENGRGVMKAYWLTGFTNAQGFLTGMRQEVTRQNKKSQWALDDVISHTEILPHDMERVRDVPDEGQNIWGLFVEGGRWSRQDARLEEPEPKKLFMAMPAIFVTATTVRDLKAMGINYGPNGPYNAAVYKYPKRNDRYLIFRLMLKTEVHPYHWKLRGVCLVAQTD</sequence>
<keyword evidence="11 16" id="KW-0175">Coiled coil</keyword>
<dbReference type="Gene3D" id="1.20.140.100">
    <property type="entry name" value="Dynein heavy chain, N-terminal domain 2"/>
    <property type="match status" value="1"/>
</dbReference>
<dbReference type="FunFam" id="3.10.490.20:FF:000010">
    <property type="entry name" value="Dynein heavy chain, putative"/>
    <property type="match status" value="1"/>
</dbReference>
<evidence type="ECO:0000256" key="2">
    <source>
        <dbReference type="ARBA" id="ARBA00004430"/>
    </source>
</evidence>
<dbReference type="GO" id="GO:0031514">
    <property type="term" value="C:motile cilium"/>
    <property type="evidence" value="ECO:0007669"/>
    <property type="project" value="UniProtKB-SubCell"/>
</dbReference>
<dbReference type="InterPro" id="IPR035699">
    <property type="entry name" value="AAA_6"/>
</dbReference>
<keyword evidence="4" id="KW-0963">Cytoplasm</keyword>
<dbReference type="FunFam" id="1.10.287.2620:FF:000002">
    <property type="entry name" value="Dynein heavy chain 2, axonemal"/>
    <property type="match status" value="1"/>
</dbReference>
<feature type="domain" description="Dynein heavy chain AAA 5 extension" evidence="24">
    <location>
        <begin position="1916"/>
        <end position="2027"/>
    </location>
</feature>
<dbReference type="Gene3D" id="3.20.180.20">
    <property type="entry name" value="Dynein heavy chain, N-terminal domain 2"/>
    <property type="match status" value="1"/>
</dbReference>
<dbReference type="SUPFAM" id="SSF52540">
    <property type="entry name" value="P-loop containing nucleoside triphosphate hydrolases"/>
    <property type="match status" value="4"/>
</dbReference>
<dbReference type="GO" id="GO:0005874">
    <property type="term" value="C:microtubule"/>
    <property type="evidence" value="ECO:0007669"/>
    <property type="project" value="UniProtKB-KW"/>
</dbReference>
<dbReference type="InterPro" id="IPR043157">
    <property type="entry name" value="Dynein_AAA1S"/>
</dbReference>
<dbReference type="InterPro" id="IPR041228">
    <property type="entry name" value="Dynein_C"/>
</dbReference>
<dbReference type="Gene3D" id="6.10.140.1060">
    <property type="match status" value="1"/>
</dbReference>
<comment type="similarity">
    <text evidence="3">Belongs to the dynein heavy chain family.</text>
</comment>
<dbReference type="FunFam" id="1.20.140.100:FF:000001">
    <property type="entry name" value="dynein heavy chain 17, axonemal"/>
    <property type="match status" value="1"/>
</dbReference>
<dbReference type="InterPro" id="IPR042219">
    <property type="entry name" value="AAA_lid_11_sf"/>
</dbReference>
<gene>
    <name evidence="28" type="ORF">PGLA2088_LOCUS29248</name>
</gene>
<dbReference type="Gene3D" id="1.20.1270.280">
    <property type="match status" value="1"/>
</dbReference>
<dbReference type="FunFam" id="1.10.8.710:FF:000003">
    <property type="entry name" value="Dynein axonemal heavy chain 5"/>
    <property type="match status" value="1"/>
</dbReference>
<evidence type="ECO:0000313" key="28">
    <source>
        <dbReference type="EMBL" id="CAE8695238.1"/>
    </source>
</evidence>
<dbReference type="PANTHER" id="PTHR46532:SF4">
    <property type="entry name" value="AAA+ ATPASE DOMAIN-CONTAINING PROTEIN"/>
    <property type="match status" value="1"/>
</dbReference>
<keyword evidence="7" id="KW-0547">Nucleotide-binding</keyword>
<keyword evidence="14" id="KW-0206">Cytoskeleton</keyword>
<dbReference type="GO" id="GO:0045505">
    <property type="term" value="F:dynein intermediate chain binding"/>
    <property type="evidence" value="ECO:0007669"/>
    <property type="project" value="InterPro"/>
</dbReference>
<keyword evidence="6" id="KW-0677">Repeat</keyword>
<evidence type="ECO:0000256" key="4">
    <source>
        <dbReference type="ARBA" id="ARBA00022490"/>
    </source>
</evidence>
<dbReference type="InterPro" id="IPR041466">
    <property type="entry name" value="Dynein_AAA5_ext"/>
</dbReference>
<evidence type="ECO:0000259" key="25">
    <source>
        <dbReference type="Pfam" id="PF17857"/>
    </source>
</evidence>
<dbReference type="EMBL" id="CAJNNW010028223">
    <property type="protein sequence ID" value="CAE8695238.1"/>
    <property type="molecule type" value="Genomic_DNA"/>
</dbReference>
<keyword evidence="13" id="KW-0505">Motor protein</keyword>
<dbReference type="GO" id="GO:0051959">
    <property type="term" value="F:dynein light intermediate chain binding"/>
    <property type="evidence" value="ECO:0007669"/>
    <property type="project" value="InterPro"/>
</dbReference>
<dbReference type="Pfam" id="PF12777">
    <property type="entry name" value="MT"/>
    <property type="match status" value="1"/>
</dbReference>
<dbReference type="GO" id="GO:0005524">
    <property type="term" value="F:ATP binding"/>
    <property type="evidence" value="ECO:0007669"/>
    <property type="project" value="UniProtKB-KW"/>
</dbReference>
<evidence type="ECO:0000259" key="23">
    <source>
        <dbReference type="Pfam" id="PF12781"/>
    </source>
</evidence>
<dbReference type="InterPro" id="IPR042228">
    <property type="entry name" value="Dynein_linker_3"/>
</dbReference>
<dbReference type="InterPro" id="IPR026983">
    <property type="entry name" value="DHC"/>
</dbReference>
<keyword evidence="15" id="KW-0966">Cell projection</keyword>
<dbReference type="Pfam" id="PF18198">
    <property type="entry name" value="AAA_lid_11"/>
    <property type="match status" value="1"/>
</dbReference>
<dbReference type="GO" id="GO:0005858">
    <property type="term" value="C:axonemal dynein complex"/>
    <property type="evidence" value="ECO:0007669"/>
    <property type="project" value="TreeGrafter"/>
</dbReference>
<feature type="domain" description="Dynein heavy chain 3 AAA+ lid" evidence="25">
    <location>
        <begin position="2260"/>
        <end position="2350"/>
    </location>
</feature>
<dbReference type="Proteomes" id="UP000626109">
    <property type="component" value="Unassembled WGS sequence"/>
</dbReference>
<dbReference type="GO" id="GO:0008569">
    <property type="term" value="F:minus-end-directed microtubule motor activity"/>
    <property type="evidence" value="ECO:0007669"/>
    <property type="project" value="InterPro"/>
</dbReference>
<dbReference type="Gene3D" id="1.10.472.130">
    <property type="match status" value="1"/>
</dbReference>
<evidence type="ECO:0000259" key="18">
    <source>
        <dbReference type="Pfam" id="PF08385"/>
    </source>
</evidence>
<dbReference type="Gene3D" id="1.10.8.710">
    <property type="match status" value="1"/>
</dbReference>
<evidence type="ECO:0000256" key="7">
    <source>
        <dbReference type="ARBA" id="ARBA00022741"/>
    </source>
</evidence>
<dbReference type="InterPro" id="IPR004273">
    <property type="entry name" value="Dynein_heavy_D6_P-loop"/>
</dbReference>
<evidence type="ECO:0000259" key="17">
    <source>
        <dbReference type="Pfam" id="PF03028"/>
    </source>
</evidence>
<dbReference type="InterPro" id="IPR043160">
    <property type="entry name" value="Dynein_C_barrel"/>
</dbReference>
<evidence type="ECO:0000256" key="8">
    <source>
        <dbReference type="ARBA" id="ARBA00022840"/>
    </source>
</evidence>
<dbReference type="InterPro" id="IPR035706">
    <property type="entry name" value="AAA_9"/>
</dbReference>
<keyword evidence="5" id="KW-0493">Microtubule</keyword>
<dbReference type="Gene3D" id="1.10.8.720">
    <property type="entry name" value="Region D6 of dynein motor"/>
    <property type="match status" value="1"/>
</dbReference>
<dbReference type="InterPro" id="IPR041589">
    <property type="entry name" value="DNAH3_AAA_lid_1"/>
</dbReference>
<evidence type="ECO:0000256" key="15">
    <source>
        <dbReference type="ARBA" id="ARBA00023273"/>
    </source>
</evidence>
<keyword evidence="10" id="KW-0243">Dynein</keyword>
<keyword evidence="12" id="KW-0969">Cilium</keyword>
<dbReference type="PANTHER" id="PTHR46532">
    <property type="entry name" value="MALE FERTILITY FACTOR KL5"/>
    <property type="match status" value="1"/>
</dbReference>
<dbReference type="Pfam" id="PF12780">
    <property type="entry name" value="AAA_8"/>
    <property type="match status" value="1"/>
</dbReference>
<dbReference type="Pfam" id="PF18199">
    <property type="entry name" value="Dynein_C"/>
    <property type="match status" value="1"/>
</dbReference>
<comment type="caution">
    <text evidence="28">The sequence shown here is derived from an EMBL/GenBank/DDBJ whole genome shotgun (WGS) entry which is preliminary data.</text>
</comment>
<proteinExistence type="inferred from homology"/>
<dbReference type="FunFam" id="3.40.50.300:FF:000044">
    <property type="entry name" value="Dynein heavy chain 5, axonemal"/>
    <property type="match status" value="1"/>
</dbReference>
<dbReference type="Gene3D" id="1.10.287.2620">
    <property type="match status" value="1"/>
</dbReference>
<dbReference type="Pfam" id="PF12774">
    <property type="entry name" value="AAA_6"/>
    <property type="match status" value="1"/>
</dbReference>
<evidence type="ECO:0000256" key="10">
    <source>
        <dbReference type="ARBA" id="ARBA00023017"/>
    </source>
</evidence>
<dbReference type="Pfam" id="PF12775">
    <property type="entry name" value="AAA_7"/>
    <property type="match status" value="1"/>
</dbReference>
<evidence type="ECO:0000256" key="13">
    <source>
        <dbReference type="ARBA" id="ARBA00023175"/>
    </source>
</evidence>
<evidence type="ECO:0000256" key="11">
    <source>
        <dbReference type="ARBA" id="ARBA00023054"/>
    </source>
</evidence>
<evidence type="ECO:0000259" key="27">
    <source>
        <dbReference type="Pfam" id="PF18199"/>
    </source>
</evidence>
<evidence type="ECO:0000259" key="19">
    <source>
        <dbReference type="Pfam" id="PF08393"/>
    </source>
</evidence>
<dbReference type="Gene3D" id="1.20.920.20">
    <property type="match status" value="1"/>
</dbReference>
<feature type="domain" description="Dynein heavy chain hydrolytic ATP-binding dynein motor region" evidence="20">
    <location>
        <begin position="1400"/>
        <end position="1730"/>
    </location>
</feature>
<evidence type="ECO:0000256" key="14">
    <source>
        <dbReference type="ARBA" id="ARBA00023212"/>
    </source>
</evidence>
<evidence type="ECO:0000256" key="6">
    <source>
        <dbReference type="ARBA" id="ARBA00022737"/>
    </source>
</evidence>
<reference evidence="28" key="1">
    <citation type="submission" date="2021-02" db="EMBL/GenBank/DDBJ databases">
        <authorList>
            <person name="Dougan E. K."/>
            <person name="Rhodes N."/>
            <person name="Thang M."/>
            <person name="Chan C."/>
        </authorList>
    </citation>
    <scope>NUCLEOTIDE SEQUENCE</scope>
</reference>
<dbReference type="Gene3D" id="1.20.58.1120">
    <property type="match status" value="1"/>
</dbReference>
<feature type="domain" description="Dynein heavy chain linker" evidence="19">
    <location>
        <begin position="882"/>
        <end position="1290"/>
    </location>
</feature>
<keyword evidence="8" id="KW-0067">ATP-binding</keyword>
<dbReference type="Pfam" id="PF17857">
    <property type="entry name" value="AAA_lid_1"/>
    <property type="match status" value="1"/>
</dbReference>
<feature type="domain" description="Dynein heavy chain region D6 P-loop" evidence="17">
    <location>
        <begin position="3573"/>
        <end position="3683"/>
    </location>
</feature>
<name>A0A813KAK4_POLGL</name>
<evidence type="ECO:0000256" key="9">
    <source>
        <dbReference type="ARBA" id="ARBA00022846"/>
    </source>
</evidence>
<dbReference type="FunFam" id="3.40.50.300:FF:000320">
    <property type="entry name" value="Dynein, axonemal, heavy chain 5"/>
    <property type="match status" value="1"/>
</dbReference>
<dbReference type="Pfam" id="PF08393">
    <property type="entry name" value="DHC_N2"/>
    <property type="match status" value="1"/>
</dbReference>
<feature type="domain" description="Dynein heavy chain ATP-binding dynein motor region" evidence="23">
    <location>
        <begin position="3081"/>
        <end position="3306"/>
    </location>
</feature>
<feature type="coiled-coil region" evidence="16">
    <location>
        <begin position="3296"/>
        <end position="3323"/>
    </location>
</feature>
<dbReference type="Gene3D" id="3.10.490.20">
    <property type="match status" value="1"/>
</dbReference>
<evidence type="ECO:0000256" key="5">
    <source>
        <dbReference type="ARBA" id="ARBA00022701"/>
    </source>
</evidence>
<dbReference type="FunFam" id="3.40.50.300:FF:000049">
    <property type="entry name" value="Dynein, axonemal, heavy chain 5"/>
    <property type="match status" value="1"/>
</dbReference>
<dbReference type="FunFam" id="1.10.8.1220:FF:000001">
    <property type="entry name" value="Dynein axonemal heavy chain 5"/>
    <property type="match status" value="1"/>
</dbReference>
<dbReference type="InterPro" id="IPR013602">
    <property type="entry name" value="Dynein_heavy_linker"/>
</dbReference>
<feature type="coiled-coil region" evidence="16">
    <location>
        <begin position="2936"/>
        <end position="2998"/>
    </location>
</feature>
<dbReference type="Pfam" id="PF12781">
    <property type="entry name" value="AAA_9"/>
    <property type="match status" value="1"/>
</dbReference>
<protein>
    <recommendedName>
        <fullName evidence="30">Dynein heavy chain, cytosolic</fullName>
    </recommendedName>
</protein>
<dbReference type="Gene3D" id="1.20.920.30">
    <property type="match status" value="1"/>
</dbReference>
<dbReference type="Pfam" id="PF08385">
    <property type="entry name" value="DHC_N1"/>
    <property type="match status" value="1"/>
</dbReference>
<evidence type="ECO:0000256" key="1">
    <source>
        <dbReference type="ARBA" id="ARBA00004230"/>
    </source>
</evidence>
<dbReference type="InterPro" id="IPR041658">
    <property type="entry name" value="AAA_lid_11"/>
</dbReference>